<comment type="caution">
    <text evidence="1">The sequence shown here is derived from an EMBL/GenBank/DDBJ whole genome shotgun (WGS) entry which is preliminary data.</text>
</comment>
<dbReference type="EMBL" id="CATQJL010000326">
    <property type="protein sequence ID" value="CAJ0609914.1"/>
    <property type="molecule type" value="Genomic_DNA"/>
</dbReference>
<keyword evidence="2" id="KW-1185">Reference proteome</keyword>
<name>A0AA36HH01_CYLNA</name>
<protein>
    <submittedName>
        <fullName evidence="1">Uncharacterized protein</fullName>
    </submittedName>
</protein>
<sequence length="77" mass="8521">ISKAGFHTGVSCVAIATPRKLWITVEIHLIHAVDQSAQATPRMLQKQTCQMNSNGTLCRGAPTDEILKQRTLLMDFQ</sequence>
<evidence type="ECO:0000313" key="2">
    <source>
        <dbReference type="Proteomes" id="UP001176961"/>
    </source>
</evidence>
<reference evidence="1" key="1">
    <citation type="submission" date="2023-07" db="EMBL/GenBank/DDBJ databases">
        <authorList>
            <consortium name="CYATHOMIX"/>
        </authorList>
    </citation>
    <scope>NUCLEOTIDE SEQUENCE</scope>
    <source>
        <strain evidence="1">N/A</strain>
    </source>
</reference>
<proteinExistence type="predicted"/>
<dbReference type="Proteomes" id="UP001176961">
    <property type="component" value="Unassembled WGS sequence"/>
</dbReference>
<dbReference type="AlphaFoldDB" id="A0AA36HH01"/>
<organism evidence="1 2">
    <name type="scientific">Cylicocyclus nassatus</name>
    <name type="common">Nematode worm</name>
    <dbReference type="NCBI Taxonomy" id="53992"/>
    <lineage>
        <taxon>Eukaryota</taxon>
        <taxon>Metazoa</taxon>
        <taxon>Ecdysozoa</taxon>
        <taxon>Nematoda</taxon>
        <taxon>Chromadorea</taxon>
        <taxon>Rhabditida</taxon>
        <taxon>Rhabditina</taxon>
        <taxon>Rhabditomorpha</taxon>
        <taxon>Strongyloidea</taxon>
        <taxon>Strongylidae</taxon>
        <taxon>Cylicocyclus</taxon>
    </lineage>
</organism>
<evidence type="ECO:0000313" key="1">
    <source>
        <dbReference type="EMBL" id="CAJ0609914.1"/>
    </source>
</evidence>
<accession>A0AA36HH01</accession>
<gene>
    <name evidence="1" type="ORF">CYNAS_LOCUS21897</name>
</gene>
<feature type="non-terminal residue" evidence="1">
    <location>
        <position position="77"/>
    </location>
</feature>